<dbReference type="PROSITE" id="PS50879">
    <property type="entry name" value="RNASE_H_1"/>
    <property type="match status" value="1"/>
</dbReference>
<keyword evidence="10" id="KW-1185">Reference proteome</keyword>
<feature type="domain" description="RNase H type-1" evidence="7">
    <location>
        <begin position="17"/>
        <end position="163"/>
    </location>
</feature>
<keyword evidence="3" id="KW-0540">Nuclease</keyword>
<dbReference type="Pfam" id="PF00075">
    <property type="entry name" value="RNase_H"/>
    <property type="match status" value="1"/>
</dbReference>
<dbReference type="GO" id="GO:0003964">
    <property type="term" value="F:RNA-directed DNA polymerase activity"/>
    <property type="evidence" value="ECO:0007669"/>
    <property type="project" value="UniProtKB-KW"/>
</dbReference>
<dbReference type="PANTHER" id="PTHR41694:SF5">
    <property type="entry name" value="RIBONUCLEASE H"/>
    <property type="match status" value="1"/>
</dbReference>
<comment type="caution">
    <text evidence="9">The sequence shown here is derived from an EMBL/GenBank/DDBJ whole genome shotgun (WGS) entry which is preliminary data.</text>
</comment>
<dbReference type="InterPro" id="IPR001584">
    <property type="entry name" value="Integrase_cat-core"/>
</dbReference>
<feature type="domain" description="Integrase catalytic" evidence="8">
    <location>
        <begin position="285"/>
        <end position="445"/>
    </location>
</feature>
<feature type="non-terminal residue" evidence="9">
    <location>
        <position position="1"/>
    </location>
</feature>
<dbReference type="GO" id="GO:0015074">
    <property type="term" value="P:DNA integration"/>
    <property type="evidence" value="ECO:0007669"/>
    <property type="project" value="InterPro"/>
</dbReference>
<evidence type="ECO:0000256" key="4">
    <source>
        <dbReference type="ARBA" id="ARBA00022759"/>
    </source>
</evidence>
<dbReference type="GO" id="GO:0003676">
    <property type="term" value="F:nucleic acid binding"/>
    <property type="evidence" value="ECO:0007669"/>
    <property type="project" value="InterPro"/>
</dbReference>
<dbReference type="InterPro" id="IPR036397">
    <property type="entry name" value="RNaseH_sf"/>
</dbReference>
<evidence type="ECO:0000256" key="1">
    <source>
        <dbReference type="ARBA" id="ARBA00022679"/>
    </source>
</evidence>
<dbReference type="Pfam" id="PF00665">
    <property type="entry name" value="rve"/>
    <property type="match status" value="1"/>
</dbReference>
<dbReference type="PROSITE" id="PS50994">
    <property type="entry name" value="INTEGRASE"/>
    <property type="match status" value="1"/>
</dbReference>
<protein>
    <submittedName>
        <fullName evidence="9">Uncharacterized protein</fullName>
    </submittedName>
</protein>
<dbReference type="Proteomes" id="UP000765507">
    <property type="component" value="Unassembled WGS sequence"/>
</dbReference>
<evidence type="ECO:0000256" key="3">
    <source>
        <dbReference type="ARBA" id="ARBA00022722"/>
    </source>
</evidence>
<dbReference type="SUPFAM" id="SSF53098">
    <property type="entry name" value="Ribonuclease H-like"/>
    <property type="match status" value="2"/>
</dbReference>
<keyword evidence="6" id="KW-0695">RNA-directed DNA polymerase</keyword>
<gene>
    <name evidence="9" type="ORF">G0U57_012901</name>
</gene>
<name>A0A8T1T4T9_CHESE</name>
<evidence type="ECO:0000256" key="6">
    <source>
        <dbReference type="ARBA" id="ARBA00022918"/>
    </source>
</evidence>
<evidence type="ECO:0000256" key="5">
    <source>
        <dbReference type="ARBA" id="ARBA00022801"/>
    </source>
</evidence>
<evidence type="ECO:0000313" key="10">
    <source>
        <dbReference type="Proteomes" id="UP000765507"/>
    </source>
</evidence>
<dbReference type="GO" id="GO:0004523">
    <property type="term" value="F:RNA-DNA hybrid ribonuclease activity"/>
    <property type="evidence" value="ECO:0007669"/>
    <property type="project" value="InterPro"/>
</dbReference>
<evidence type="ECO:0000259" key="8">
    <source>
        <dbReference type="PROSITE" id="PS50994"/>
    </source>
</evidence>
<sequence>VSSVLCVREDLFDVPLTNPDLILFTDGSAFYSEGQRFAGYAVTSQCDVIEAASLPGNWGAQAAELYAPARACQLATGKTISIYTDSRYAFGVIHCHIHLWRFRGFQTATGKPIQHLTLVHRLLNALQAPCAVAIVHCRAHTRENTPVTQGNALADRATKAAAIQPLALPTLALASTPFLPLQHSLTVPSPELEHWQDFRAIWDKGAWQMPDGRLCLPRAAYPVAARWHHDNGGHYGTHVLVEIIARLWFAPSIQTVCSAIVKSCNTCQRNRPAPPHRHIQGGCPLPAAPFQHLQIDFSDLPKASGNKHLLILVCSLTSWVEAFPTANCTASTVATVAKVLLWDIIPRFGVPASIDSDRGARFASHVLKQIKGGLGISHSFHTPYHPQSSGKVERMNRDPKIALSKYCQETGLKWPQVLPIVLFYLCTRPTRVLGLSPFELLYWHLPATGGSLPRVDISLLGWGGNHITTSVSLLTGSPPCSLESLSALPDRASGGSSSPVPAWCFV</sequence>
<dbReference type="Gene3D" id="3.30.420.10">
    <property type="entry name" value="Ribonuclease H-like superfamily/Ribonuclease H"/>
    <property type="match status" value="2"/>
</dbReference>
<dbReference type="CDD" id="cd09273">
    <property type="entry name" value="RNase_HI_RT_Bel"/>
    <property type="match status" value="1"/>
</dbReference>
<dbReference type="Pfam" id="PF17921">
    <property type="entry name" value="Integrase_H2C2"/>
    <property type="match status" value="1"/>
</dbReference>
<dbReference type="Gene3D" id="1.10.340.70">
    <property type="match status" value="1"/>
</dbReference>
<dbReference type="OrthoDB" id="9906983at2759"/>
<evidence type="ECO:0000256" key="2">
    <source>
        <dbReference type="ARBA" id="ARBA00022695"/>
    </source>
</evidence>
<keyword evidence="4" id="KW-0255">Endonuclease</keyword>
<dbReference type="InterPro" id="IPR012337">
    <property type="entry name" value="RNaseH-like_sf"/>
</dbReference>
<keyword evidence="2" id="KW-0548">Nucleotidyltransferase</keyword>
<evidence type="ECO:0000259" key="7">
    <source>
        <dbReference type="PROSITE" id="PS50879"/>
    </source>
</evidence>
<dbReference type="AlphaFoldDB" id="A0A8T1T4T9"/>
<dbReference type="EMBL" id="JAHGAV010000034">
    <property type="protein sequence ID" value="KAG6936261.1"/>
    <property type="molecule type" value="Genomic_DNA"/>
</dbReference>
<evidence type="ECO:0000313" key="9">
    <source>
        <dbReference type="EMBL" id="KAG6936261.1"/>
    </source>
</evidence>
<dbReference type="PANTHER" id="PTHR41694">
    <property type="entry name" value="ENDOGENOUS RETROVIRUS GROUP K MEMBER POL PROTEIN"/>
    <property type="match status" value="1"/>
</dbReference>
<keyword evidence="1" id="KW-0808">Transferase</keyword>
<accession>A0A8T1T4T9</accession>
<dbReference type="InterPro" id="IPR041588">
    <property type="entry name" value="Integrase_H2C2"/>
</dbReference>
<reference evidence="9 10" key="1">
    <citation type="journal article" date="2020" name="G3 (Bethesda)">
        <title>Draft Genome of the Common Snapping Turtle, Chelydra serpentina, a Model for Phenotypic Plasticity in Reptiles.</title>
        <authorList>
            <person name="Das D."/>
            <person name="Singh S.K."/>
            <person name="Bierstedt J."/>
            <person name="Erickson A."/>
            <person name="Galli G.L.J."/>
            <person name="Crossley D.A. 2nd"/>
            <person name="Rhen T."/>
        </authorList>
    </citation>
    <scope>NUCLEOTIDE SEQUENCE [LARGE SCALE GENOMIC DNA]</scope>
    <source>
        <tissue evidence="9">Whole blood</tissue>
    </source>
</reference>
<organism evidence="9 10">
    <name type="scientific">Chelydra serpentina</name>
    <name type="common">Snapping turtle</name>
    <name type="synonym">Testudo serpentina</name>
    <dbReference type="NCBI Taxonomy" id="8475"/>
    <lineage>
        <taxon>Eukaryota</taxon>
        <taxon>Metazoa</taxon>
        <taxon>Chordata</taxon>
        <taxon>Craniata</taxon>
        <taxon>Vertebrata</taxon>
        <taxon>Euteleostomi</taxon>
        <taxon>Archelosauria</taxon>
        <taxon>Testudinata</taxon>
        <taxon>Testudines</taxon>
        <taxon>Cryptodira</taxon>
        <taxon>Durocryptodira</taxon>
        <taxon>Americhelydia</taxon>
        <taxon>Chelydroidea</taxon>
        <taxon>Chelydridae</taxon>
        <taxon>Chelydra</taxon>
    </lineage>
</organism>
<dbReference type="InterPro" id="IPR002156">
    <property type="entry name" value="RNaseH_domain"/>
</dbReference>
<keyword evidence="5" id="KW-0378">Hydrolase</keyword>
<proteinExistence type="predicted"/>